<dbReference type="OrthoDB" id="7444419at2759"/>
<dbReference type="Pfam" id="PF03564">
    <property type="entry name" value="DUF1759"/>
    <property type="match status" value="1"/>
</dbReference>
<accession>A0A8J2P6H8</accession>
<name>A0A8J2P6H8_9HEXA</name>
<dbReference type="AlphaFoldDB" id="A0A8J2P6H8"/>
<evidence type="ECO:0000313" key="2">
    <source>
        <dbReference type="EMBL" id="CAG7733790.1"/>
    </source>
</evidence>
<dbReference type="InterPro" id="IPR005312">
    <property type="entry name" value="DUF1759"/>
</dbReference>
<dbReference type="EMBL" id="CAJVCH010256166">
    <property type="protein sequence ID" value="CAG7733790.1"/>
    <property type="molecule type" value="Genomic_DNA"/>
</dbReference>
<evidence type="ECO:0000313" key="3">
    <source>
        <dbReference type="Proteomes" id="UP000708208"/>
    </source>
</evidence>
<feature type="region of interest" description="Disordered" evidence="1">
    <location>
        <begin position="105"/>
        <end position="134"/>
    </location>
</feature>
<feature type="compositionally biased region" description="Basic and acidic residues" evidence="1">
    <location>
        <begin position="363"/>
        <end position="374"/>
    </location>
</feature>
<evidence type="ECO:0008006" key="4">
    <source>
        <dbReference type="Google" id="ProtNLM"/>
    </source>
</evidence>
<feature type="region of interest" description="Disordered" evidence="1">
    <location>
        <begin position="357"/>
        <end position="382"/>
    </location>
</feature>
<evidence type="ECO:0000256" key="1">
    <source>
        <dbReference type="SAM" id="MobiDB-lite"/>
    </source>
</evidence>
<dbReference type="Proteomes" id="UP000708208">
    <property type="component" value="Unassembled WGS sequence"/>
</dbReference>
<comment type="caution">
    <text evidence="2">The sequence shown here is derived from an EMBL/GenBank/DDBJ whole genome shotgun (WGS) entry which is preliminary data.</text>
</comment>
<gene>
    <name evidence="2" type="ORF">AFUS01_LOCUS22213</name>
</gene>
<proteinExistence type="predicted"/>
<protein>
    <recommendedName>
        <fullName evidence="4">Gag protein</fullName>
    </recommendedName>
</protein>
<feature type="region of interest" description="Disordered" evidence="1">
    <location>
        <begin position="314"/>
        <end position="344"/>
    </location>
</feature>
<dbReference type="PANTHER" id="PTHR47331">
    <property type="entry name" value="PHD-TYPE DOMAIN-CONTAINING PROTEIN"/>
    <property type="match status" value="1"/>
</dbReference>
<keyword evidence="3" id="KW-1185">Reference proteome</keyword>
<sequence>MTDARKSLRGHKGYLTRCKKFFDSVTPQTATRANHSTYKKALPELQEKIDLAYGELYDDCQDNAEIQALDAEINPILDLVFELRIKLDLWDEELTKKEAAEQAQAAAAAAATPAGTPNPQSTLNQNQSSMKPKLPQLTLPTFTGKYEDWLLFRDRFNQSVHNRADLSGAEKFEYLLAALEGPAADLIESIPLQDTNYPIAYNRLVDTFQHTREIIFRQVDRILDQPEMHSRSASALRSMSNITANSLAAISSLGQVTKSWDAIIIRIITRKLDSTTKLRFNQTLPNKDMPSLQTLLEFLNKEVIDLASAGEMSTASTAKPYEKKQDSYRRDSHPSSSRPKPISMTCDLCKGSHHNYACPKLNETPEKERKRLVEKSQLFGQT</sequence>
<feature type="compositionally biased region" description="Basic and acidic residues" evidence="1">
    <location>
        <begin position="320"/>
        <end position="333"/>
    </location>
</feature>
<feature type="compositionally biased region" description="Polar residues" evidence="1">
    <location>
        <begin position="115"/>
        <end position="130"/>
    </location>
</feature>
<organism evidence="2 3">
    <name type="scientific">Allacma fusca</name>
    <dbReference type="NCBI Taxonomy" id="39272"/>
    <lineage>
        <taxon>Eukaryota</taxon>
        <taxon>Metazoa</taxon>
        <taxon>Ecdysozoa</taxon>
        <taxon>Arthropoda</taxon>
        <taxon>Hexapoda</taxon>
        <taxon>Collembola</taxon>
        <taxon>Symphypleona</taxon>
        <taxon>Sminthuridae</taxon>
        <taxon>Allacma</taxon>
    </lineage>
</organism>
<reference evidence="2" key="1">
    <citation type="submission" date="2021-06" db="EMBL/GenBank/DDBJ databases">
        <authorList>
            <person name="Hodson N. C."/>
            <person name="Mongue J. A."/>
            <person name="Jaron S. K."/>
        </authorList>
    </citation>
    <scope>NUCLEOTIDE SEQUENCE</scope>
</reference>